<evidence type="ECO:0000313" key="4">
    <source>
        <dbReference type="Proteomes" id="UP000317257"/>
    </source>
</evidence>
<evidence type="ECO:0000256" key="1">
    <source>
        <dbReference type="SAM" id="MobiDB-lite"/>
    </source>
</evidence>
<protein>
    <submittedName>
        <fullName evidence="3">Uncharacterized protein</fullName>
    </submittedName>
</protein>
<name>A0A5C6GJL0_METRR</name>
<feature type="region of interest" description="Disordered" evidence="1">
    <location>
        <begin position="46"/>
        <end position="70"/>
    </location>
</feature>
<keyword evidence="2" id="KW-0732">Signal</keyword>
<organism evidence="3 4">
    <name type="scientific">Metarhizium rileyi (strain RCEF 4871)</name>
    <name type="common">Nomuraea rileyi</name>
    <dbReference type="NCBI Taxonomy" id="1649241"/>
    <lineage>
        <taxon>Eukaryota</taxon>
        <taxon>Fungi</taxon>
        <taxon>Dikarya</taxon>
        <taxon>Ascomycota</taxon>
        <taxon>Pezizomycotina</taxon>
        <taxon>Sordariomycetes</taxon>
        <taxon>Hypocreomycetidae</taxon>
        <taxon>Hypocreales</taxon>
        <taxon>Clavicipitaceae</taxon>
        <taxon>Metarhizium</taxon>
    </lineage>
</organism>
<evidence type="ECO:0000313" key="3">
    <source>
        <dbReference type="EMBL" id="TWU76183.1"/>
    </source>
</evidence>
<feature type="chain" id="PRO_5022684632" evidence="2">
    <location>
        <begin position="18"/>
        <end position="231"/>
    </location>
</feature>
<gene>
    <name evidence="3" type="ORF">ED733_003030</name>
</gene>
<dbReference type="EMBL" id="SBHS01000005">
    <property type="protein sequence ID" value="TWU76183.1"/>
    <property type="molecule type" value="Genomic_DNA"/>
</dbReference>
<proteinExistence type="predicted"/>
<feature type="signal peptide" evidence="2">
    <location>
        <begin position="1"/>
        <end position="17"/>
    </location>
</feature>
<dbReference type="AlphaFoldDB" id="A0A5C6GJL0"/>
<accession>A0A5C6GJL0</accession>
<dbReference type="Proteomes" id="UP000317257">
    <property type="component" value="Unassembled WGS sequence"/>
</dbReference>
<reference evidence="4" key="1">
    <citation type="submission" date="2018-12" db="EMBL/GenBank/DDBJ databases">
        <title>The complete genome of Metarhizium rileyi, a key fungal pathogen of Lepidoptera.</title>
        <authorList>
            <person name="Binneck E."/>
            <person name="Lastra C.C.L."/>
            <person name="Sosa-Gomez D.R."/>
        </authorList>
    </citation>
    <scope>NUCLEOTIDE SEQUENCE [LARGE SCALE GENOMIC DNA]</scope>
    <source>
        <strain evidence="4">Cep018-CH2</strain>
    </source>
</reference>
<evidence type="ECO:0000256" key="2">
    <source>
        <dbReference type="SAM" id="SignalP"/>
    </source>
</evidence>
<comment type="caution">
    <text evidence="3">The sequence shown here is derived from an EMBL/GenBank/DDBJ whole genome shotgun (WGS) entry which is preliminary data.</text>
</comment>
<sequence length="231" mass="26049">MRLSALFGITAIVSASANCTASDARHMETAGTRTHSSFRESLEVRASTSLGPGQERPHPTAAAVQTGNSTDAEGRDAQLARFLNHLDDEWTRILKDIDYLIPERCNTIEPARQLWTDLLKDYKTNGTKLDEDKFKKAAAGLGQAISIMASCAPYSDEERQMFPTLRIWMFDFLAAHMIWTGMFWDTAPYNFMPSYLDKEGPGSDGMRHLMDAMDIDVRDYNWTIMWKGKPI</sequence>